<gene>
    <name evidence="4" type="ORF">LOC62_02G003066</name>
</gene>
<feature type="compositionally biased region" description="Polar residues" evidence="2">
    <location>
        <begin position="554"/>
        <end position="564"/>
    </location>
</feature>
<evidence type="ECO:0000313" key="5">
    <source>
        <dbReference type="Proteomes" id="UP000827549"/>
    </source>
</evidence>
<dbReference type="InterPro" id="IPR013889">
    <property type="entry name" value="Karyogamy_KAR9"/>
</dbReference>
<dbReference type="Proteomes" id="UP000827549">
    <property type="component" value="Chromosome 2"/>
</dbReference>
<dbReference type="PANTHER" id="PTHR37271">
    <property type="entry name" value="KARYOGAMY PROTEIN KAR9"/>
    <property type="match status" value="1"/>
</dbReference>
<dbReference type="PANTHER" id="PTHR37271:SF1">
    <property type="entry name" value="KARYOGAMY PROTEIN KAR9"/>
    <property type="match status" value="1"/>
</dbReference>
<dbReference type="Pfam" id="PF08580">
    <property type="entry name" value="KAR9"/>
    <property type="match status" value="1"/>
</dbReference>
<evidence type="ECO:0000256" key="1">
    <source>
        <dbReference type="SAM" id="Coils"/>
    </source>
</evidence>
<keyword evidence="5" id="KW-1185">Reference proteome</keyword>
<dbReference type="PROSITE" id="PS51460">
    <property type="entry name" value="GAR"/>
    <property type="match status" value="1"/>
</dbReference>
<dbReference type="InterPro" id="IPR003108">
    <property type="entry name" value="GAR_dom"/>
</dbReference>
<feature type="compositionally biased region" description="Polar residues" evidence="2">
    <location>
        <begin position="54"/>
        <end position="67"/>
    </location>
</feature>
<dbReference type="EMBL" id="CP086715">
    <property type="protein sequence ID" value="WOO79543.1"/>
    <property type="molecule type" value="Genomic_DNA"/>
</dbReference>
<evidence type="ECO:0000256" key="2">
    <source>
        <dbReference type="SAM" id="MobiDB-lite"/>
    </source>
</evidence>
<protein>
    <recommendedName>
        <fullName evidence="3">GAR domain-containing protein</fullName>
    </recommendedName>
</protein>
<feature type="compositionally biased region" description="Polar residues" evidence="2">
    <location>
        <begin position="425"/>
        <end position="437"/>
    </location>
</feature>
<dbReference type="GO" id="GO:0043332">
    <property type="term" value="C:mating projection tip"/>
    <property type="evidence" value="ECO:0007669"/>
    <property type="project" value="TreeGrafter"/>
</dbReference>
<dbReference type="GO" id="GO:0005816">
    <property type="term" value="C:spindle pole body"/>
    <property type="evidence" value="ECO:0007669"/>
    <property type="project" value="TreeGrafter"/>
</dbReference>
<reference evidence="4" key="1">
    <citation type="submission" date="2023-10" db="EMBL/GenBank/DDBJ databases">
        <authorList>
            <person name="Noh H."/>
        </authorList>
    </citation>
    <scope>NUCLEOTIDE SEQUENCE</scope>
    <source>
        <strain evidence="4">DUCC4014</strain>
    </source>
</reference>
<dbReference type="RefSeq" id="XP_062625575.1">
    <property type="nucleotide sequence ID" value="XM_062769591.1"/>
</dbReference>
<feature type="coiled-coil region" evidence="1">
    <location>
        <begin position="99"/>
        <end position="126"/>
    </location>
</feature>
<accession>A0AAF1BPK9</accession>
<sequence>MAAPTAALAEQVINLSLDDDELKRSPMSAKLAILTDTSSTSSPPPAPPRQHTSHASISSVASLIQSEGSSSTTPNRPPRSPLRRSREGSGSRPRGTLEFTTLMLEIDNLQAEVATLLDKIYEIEELRHSPSARSAHAARLDTLLSEADAAVDNLTPRIAAVDLIGSDAEVPDLLTALRADWAKATAQHYLVKQELQEDPWLVRFRTTAEQAEGMMDPLQTSLVDLTVCALAWRALTLKSYVGRIFSSLGIVPQNAADDRLSMERLRSMAVAHGRLKSTYVPSVNKILRMMEKSVADRSVKNGEALRRLNDMTTRWATLQKQLVQLDAKVALCLSQHDHDEQHHEQLEELDDDHLFLTSPKMTPVAKLEPPKMNVGMGVPLQRVLSAGASSPAPGYHGSSRLGPPSASRPGSITPSAAKTLRRSQSRPSLGSSLNTMSPPERPRWNMSTRPFNIPPHQTPPPTIRRPSSSSQGSVPPVPSVRRPVSPWVSSPEFKTPRKSMPAPPPVPAMPGSVRSVSAPRPSLGASLGRAPPPSAFRNASPAPTPTRPSSRLSQHSNGSHSVSGATYRPFVPSKYDLLDQEVQKVLDAVQPGIIVARIDQPLRRGQLKNKDEPWTGEFLFGAGERTTSVKLLELASRSGGKKIKSMVRAGGAWLDLGAYLQRKKEERAALDDDVF</sequence>
<dbReference type="GO" id="GO:0030473">
    <property type="term" value="P:nuclear migration along microtubule"/>
    <property type="evidence" value="ECO:0007669"/>
    <property type="project" value="TreeGrafter"/>
</dbReference>
<name>A0AAF1BPK9_9TREE</name>
<feature type="region of interest" description="Disordered" evidence="2">
    <location>
        <begin position="28"/>
        <end position="95"/>
    </location>
</feature>
<feature type="compositionally biased region" description="Pro residues" evidence="2">
    <location>
        <begin position="452"/>
        <end position="463"/>
    </location>
</feature>
<keyword evidence="1" id="KW-0175">Coiled coil</keyword>
<dbReference type="GO" id="GO:0051293">
    <property type="term" value="P:establishment of spindle localization"/>
    <property type="evidence" value="ECO:0007669"/>
    <property type="project" value="TreeGrafter"/>
</dbReference>
<dbReference type="AlphaFoldDB" id="A0AAF1BPK9"/>
<dbReference type="GO" id="GO:0005938">
    <property type="term" value="C:cell cortex"/>
    <property type="evidence" value="ECO:0007669"/>
    <property type="project" value="TreeGrafter"/>
</dbReference>
<dbReference type="GeneID" id="87806312"/>
<evidence type="ECO:0000259" key="3">
    <source>
        <dbReference type="PROSITE" id="PS51460"/>
    </source>
</evidence>
<proteinExistence type="predicted"/>
<feature type="region of interest" description="Disordered" evidence="2">
    <location>
        <begin position="387"/>
        <end position="565"/>
    </location>
</feature>
<feature type="domain" description="GAR" evidence="3">
    <location>
        <begin position="573"/>
        <end position="667"/>
    </location>
</feature>
<evidence type="ECO:0000313" key="4">
    <source>
        <dbReference type="EMBL" id="WOO79543.1"/>
    </source>
</evidence>
<feature type="compositionally biased region" description="Low complexity" evidence="2">
    <location>
        <begin position="464"/>
        <end position="491"/>
    </location>
</feature>
<dbReference type="GO" id="GO:0008017">
    <property type="term" value="F:microtubule binding"/>
    <property type="evidence" value="ECO:0007669"/>
    <property type="project" value="InterPro"/>
</dbReference>
<organism evidence="4 5">
    <name type="scientific">Vanrija pseudolonga</name>
    <dbReference type="NCBI Taxonomy" id="143232"/>
    <lineage>
        <taxon>Eukaryota</taxon>
        <taxon>Fungi</taxon>
        <taxon>Dikarya</taxon>
        <taxon>Basidiomycota</taxon>
        <taxon>Agaricomycotina</taxon>
        <taxon>Tremellomycetes</taxon>
        <taxon>Trichosporonales</taxon>
        <taxon>Trichosporonaceae</taxon>
        <taxon>Vanrija</taxon>
    </lineage>
</organism>